<feature type="coiled-coil region" evidence="1">
    <location>
        <begin position="127"/>
        <end position="186"/>
    </location>
</feature>
<dbReference type="Proteomes" id="UP001302321">
    <property type="component" value="Unassembled WGS sequence"/>
</dbReference>
<sequence>MPRSPKTSPPSHRRGPPPSSTATTAATAALLNNTTSALSPTLNPRSRPPRSSSLAASSRNTTLQLPPLASPSRSPPPSPSASENHHPMPPNPSRPLAKEQQPDLNFQPNRTHLNPQECLAYNSMDKITALETSNKQIQDENKTLQEDNTQLKDEINRLDAQNIRLRDSLRKNTVDWNQEIAELKDQIRGLKEFVSKSGGTGGVGRPTTSDEVFGEGMGKLGNGLQNWVLVYWRRSKIDLSHAHEATLSELDRLVPTYRELVSTAKIHLLQSLVSRLLAESIFGTYFVGLSGEEADKLAETEKLLGTYATSPEMMNQWRSLTLAILEKDASGKLQRETSNVVEILVAKINGLLDEITSSKSSDARDQGLRSLISSAIDLSRLLAVQKAVFVVHMPEVLPHQQIMFDAETMEDIGGEDEEGLFEREICCVTFPGIIKRGDESGGHLQYRNVISKARVLCCAE</sequence>
<comment type="caution">
    <text evidence="3">The sequence shown here is derived from an EMBL/GenBank/DDBJ whole genome shotgun (WGS) entry which is preliminary data.</text>
</comment>
<organism evidence="3 4">
    <name type="scientific">Triangularia setosa</name>
    <dbReference type="NCBI Taxonomy" id="2587417"/>
    <lineage>
        <taxon>Eukaryota</taxon>
        <taxon>Fungi</taxon>
        <taxon>Dikarya</taxon>
        <taxon>Ascomycota</taxon>
        <taxon>Pezizomycotina</taxon>
        <taxon>Sordariomycetes</taxon>
        <taxon>Sordariomycetidae</taxon>
        <taxon>Sordariales</taxon>
        <taxon>Podosporaceae</taxon>
        <taxon>Triangularia</taxon>
    </lineage>
</organism>
<reference evidence="3" key="1">
    <citation type="journal article" date="2023" name="Mol. Phylogenet. Evol.">
        <title>Genome-scale phylogeny and comparative genomics of the fungal order Sordariales.</title>
        <authorList>
            <person name="Hensen N."/>
            <person name="Bonometti L."/>
            <person name="Westerberg I."/>
            <person name="Brannstrom I.O."/>
            <person name="Guillou S."/>
            <person name="Cros-Aarteil S."/>
            <person name="Calhoun S."/>
            <person name="Haridas S."/>
            <person name="Kuo A."/>
            <person name="Mondo S."/>
            <person name="Pangilinan J."/>
            <person name="Riley R."/>
            <person name="LaButti K."/>
            <person name="Andreopoulos B."/>
            <person name="Lipzen A."/>
            <person name="Chen C."/>
            <person name="Yan M."/>
            <person name="Daum C."/>
            <person name="Ng V."/>
            <person name="Clum A."/>
            <person name="Steindorff A."/>
            <person name="Ohm R.A."/>
            <person name="Martin F."/>
            <person name="Silar P."/>
            <person name="Natvig D.O."/>
            <person name="Lalanne C."/>
            <person name="Gautier V."/>
            <person name="Ament-Velasquez S.L."/>
            <person name="Kruys A."/>
            <person name="Hutchinson M.I."/>
            <person name="Powell A.J."/>
            <person name="Barry K."/>
            <person name="Miller A.N."/>
            <person name="Grigoriev I.V."/>
            <person name="Debuchy R."/>
            <person name="Gladieux P."/>
            <person name="Hiltunen Thoren M."/>
            <person name="Johannesson H."/>
        </authorList>
    </citation>
    <scope>NUCLEOTIDE SEQUENCE</scope>
    <source>
        <strain evidence="3">CBS 892.96</strain>
    </source>
</reference>
<feature type="compositionally biased region" description="Low complexity" evidence="2">
    <location>
        <begin position="20"/>
        <end position="72"/>
    </location>
</feature>
<accession>A0AAN7AC61</accession>
<evidence type="ECO:0000313" key="4">
    <source>
        <dbReference type="Proteomes" id="UP001302321"/>
    </source>
</evidence>
<keyword evidence="1" id="KW-0175">Coiled coil</keyword>
<dbReference type="EMBL" id="MU866090">
    <property type="protein sequence ID" value="KAK4181119.1"/>
    <property type="molecule type" value="Genomic_DNA"/>
</dbReference>
<dbReference type="AlphaFoldDB" id="A0AAN7AC61"/>
<protein>
    <submittedName>
        <fullName evidence="3">Uncharacterized protein</fullName>
    </submittedName>
</protein>
<feature type="region of interest" description="Disordered" evidence="2">
    <location>
        <begin position="1"/>
        <end position="115"/>
    </location>
</feature>
<gene>
    <name evidence="3" type="ORF">QBC36DRAFT_129156</name>
</gene>
<evidence type="ECO:0000256" key="1">
    <source>
        <dbReference type="SAM" id="Coils"/>
    </source>
</evidence>
<evidence type="ECO:0000256" key="2">
    <source>
        <dbReference type="SAM" id="MobiDB-lite"/>
    </source>
</evidence>
<evidence type="ECO:0000313" key="3">
    <source>
        <dbReference type="EMBL" id="KAK4181119.1"/>
    </source>
</evidence>
<keyword evidence="4" id="KW-1185">Reference proteome</keyword>
<proteinExistence type="predicted"/>
<name>A0AAN7AC61_9PEZI</name>
<feature type="compositionally biased region" description="Polar residues" evidence="2">
    <location>
        <begin position="102"/>
        <end position="114"/>
    </location>
</feature>
<reference evidence="3" key="2">
    <citation type="submission" date="2023-05" db="EMBL/GenBank/DDBJ databases">
        <authorList>
            <consortium name="Lawrence Berkeley National Laboratory"/>
            <person name="Steindorff A."/>
            <person name="Hensen N."/>
            <person name="Bonometti L."/>
            <person name="Westerberg I."/>
            <person name="Brannstrom I.O."/>
            <person name="Guillou S."/>
            <person name="Cros-Aarteil S."/>
            <person name="Calhoun S."/>
            <person name="Haridas S."/>
            <person name="Kuo A."/>
            <person name="Mondo S."/>
            <person name="Pangilinan J."/>
            <person name="Riley R."/>
            <person name="Labutti K."/>
            <person name="Andreopoulos B."/>
            <person name="Lipzen A."/>
            <person name="Chen C."/>
            <person name="Yanf M."/>
            <person name="Daum C."/>
            <person name="Ng V."/>
            <person name="Clum A."/>
            <person name="Ohm R."/>
            <person name="Martin F."/>
            <person name="Silar P."/>
            <person name="Natvig D."/>
            <person name="Lalanne C."/>
            <person name="Gautier V."/>
            <person name="Ament-Velasquez S.L."/>
            <person name="Kruys A."/>
            <person name="Hutchinson M.I."/>
            <person name="Powell A.J."/>
            <person name="Barry K."/>
            <person name="Miller A.N."/>
            <person name="Grigoriev I.V."/>
            <person name="Debuchy R."/>
            <person name="Gladieux P."/>
            <person name="Thoren M.H."/>
            <person name="Johannesson H."/>
        </authorList>
    </citation>
    <scope>NUCLEOTIDE SEQUENCE</scope>
    <source>
        <strain evidence="3">CBS 892.96</strain>
    </source>
</reference>